<keyword evidence="2" id="KW-0813">Transport</keyword>
<evidence type="ECO:0000256" key="5">
    <source>
        <dbReference type="ARBA" id="ARBA00022840"/>
    </source>
</evidence>
<dbReference type="SUPFAM" id="SSF52540">
    <property type="entry name" value="P-loop containing nucleoside triphosphate hydrolases"/>
    <property type="match status" value="1"/>
</dbReference>
<dbReference type="InterPro" id="IPR003439">
    <property type="entry name" value="ABC_transporter-like_ATP-bd"/>
</dbReference>
<proteinExistence type="predicted"/>
<dbReference type="GO" id="GO:0005524">
    <property type="term" value="F:ATP binding"/>
    <property type="evidence" value="ECO:0007669"/>
    <property type="project" value="UniProtKB-KW"/>
</dbReference>
<keyword evidence="3" id="KW-0812">Transmembrane</keyword>
<keyword evidence="7" id="KW-0472">Membrane</keyword>
<evidence type="ECO:0000256" key="4">
    <source>
        <dbReference type="ARBA" id="ARBA00022741"/>
    </source>
</evidence>
<comment type="subcellular location">
    <subcellularLocation>
        <location evidence="1">Membrane</location>
        <topology evidence="1">Multi-pass membrane protein</topology>
    </subcellularLocation>
</comment>
<reference evidence="10 12" key="2">
    <citation type="submission" date="2020-04" db="EMBL/GenBank/DDBJ databases">
        <title>Draft genome of Methanobacterium subterraneum isolated from animal feces.</title>
        <authorList>
            <person name="Ouboter H.T."/>
            <person name="Berger S."/>
            <person name="Gungor E."/>
            <person name="Jetten M.S.M."/>
            <person name="Welte C.U."/>
        </authorList>
    </citation>
    <scope>NUCLEOTIDE SEQUENCE [LARGE SCALE GENOMIC DNA]</scope>
    <source>
        <strain evidence="10">HO_2020</strain>
    </source>
</reference>
<dbReference type="PROSITE" id="PS00211">
    <property type="entry name" value="ABC_TRANSPORTER_1"/>
    <property type="match status" value="1"/>
</dbReference>
<dbReference type="EMBL" id="CP017766">
    <property type="protein sequence ID" value="AUB55978.1"/>
    <property type="molecule type" value="Genomic_DNA"/>
</dbReference>
<evidence type="ECO:0000313" key="12">
    <source>
        <dbReference type="Proteomes" id="UP000591058"/>
    </source>
</evidence>
<dbReference type="InterPro" id="IPR003593">
    <property type="entry name" value="AAA+_ATPase"/>
</dbReference>
<keyword evidence="6" id="KW-1133">Transmembrane helix</keyword>
<evidence type="ECO:0000259" key="8">
    <source>
        <dbReference type="PROSITE" id="PS50893"/>
    </source>
</evidence>
<dbReference type="SMART" id="SM00382">
    <property type="entry name" value="AAA"/>
    <property type="match status" value="1"/>
</dbReference>
<dbReference type="OrthoDB" id="31298at2157"/>
<keyword evidence="5 9" id="KW-0067">ATP-binding</keyword>
<dbReference type="FunFam" id="3.40.50.300:FF:000335">
    <property type="entry name" value="ATP binding cassette subfamily A member 5"/>
    <property type="match status" value="1"/>
</dbReference>
<dbReference type="GO" id="GO:0016887">
    <property type="term" value="F:ATP hydrolysis activity"/>
    <property type="evidence" value="ECO:0007669"/>
    <property type="project" value="InterPro"/>
</dbReference>
<dbReference type="EMBL" id="JABBYL010000022">
    <property type="protein sequence ID" value="NMO09512.1"/>
    <property type="molecule type" value="Genomic_DNA"/>
</dbReference>
<dbReference type="PANTHER" id="PTHR43582:SF2">
    <property type="entry name" value="LINEARMYCIN RESISTANCE ATP-BINDING PROTEIN LNRL"/>
    <property type="match status" value="1"/>
</dbReference>
<dbReference type="PANTHER" id="PTHR43582">
    <property type="entry name" value="LINEARMYCIN RESISTANCE ATP-BINDING PROTEIN LNRL"/>
    <property type="match status" value="1"/>
</dbReference>
<dbReference type="PROSITE" id="PS50893">
    <property type="entry name" value="ABC_TRANSPORTER_2"/>
    <property type="match status" value="1"/>
</dbReference>
<evidence type="ECO:0000256" key="7">
    <source>
        <dbReference type="ARBA" id="ARBA00023136"/>
    </source>
</evidence>
<evidence type="ECO:0000256" key="6">
    <source>
        <dbReference type="ARBA" id="ARBA00022989"/>
    </source>
</evidence>
<dbReference type="GeneID" id="35121563"/>
<accession>A0A2H4VCZ6</accession>
<dbReference type="Proteomes" id="UP000232806">
    <property type="component" value="Chromosome"/>
</dbReference>
<dbReference type="InterPro" id="IPR027417">
    <property type="entry name" value="P-loop_NTPase"/>
</dbReference>
<dbReference type="GO" id="GO:0016020">
    <property type="term" value="C:membrane"/>
    <property type="evidence" value="ECO:0007669"/>
    <property type="project" value="UniProtKB-SubCell"/>
</dbReference>
<evidence type="ECO:0000256" key="3">
    <source>
        <dbReference type="ARBA" id="ARBA00022692"/>
    </source>
</evidence>
<reference evidence="9 11" key="1">
    <citation type="submission" date="2016-10" db="EMBL/GenBank/DDBJ databases">
        <title>Comparative genomics between deep and shallow subseafloor isolates.</title>
        <authorList>
            <person name="Ishii S."/>
            <person name="Miller J.R."/>
            <person name="Sutton G."/>
            <person name="Suzuki S."/>
            <person name="Methe B."/>
            <person name="Inagaki F."/>
            <person name="Imachi H."/>
        </authorList>
    </citation>
    <scope>NUCLEOTIDE SEQUENCE [LARGE SCALE GENOMIC DNA]</scope>
    <source>
        <strain evidence="9 11">MO-MB1</strain>
    </source>
</reference>
<dbReference type="Pfam" id="PF00005">
    <property type="entry name" value="ABC_tran"/>
    <property type="match status" value="1"/>
</dbReference>
<dbReference type="InterPro" id="IPR017871">
    <property type="entry name" value="ABC_transporter-like_CS"/>
</dbReference>
<evidence type="ECO:0000313" key="11">
    <source>
        <dbReference type="Proteomes" id="UP000232806"/>
    </source>
</evidence>
<evidence type="ECO:0000313" key="9">
    <source>
        <dbReference type="EMBL" id="AUB55978.1"/>
    </source>
</evidence>
<dbReference type="Proteomes" id="UP000591058">
    <property type="component" value="Unassembled WGS sequence"/>
</dbReference>
<dbReference type="RefSeq" id="WP_100905953.1">
    <property type="nucleotide sequence ID" value="NZ_CP017766.1"/>
</dbReference>
<gene>
    <name evidence="9" type="ORF">BK007_08160</name>
    <name evidence="10" type="ORF">HG719_06665</name>
</gene>
<evidence type="ECO:0000313" key="10">
    <source>
        <dbReference type="EMBL" id="NMO09512.1"/>
    </source>
</evidence>
<name>A0A2H4VCZ6_9EURY</name>
<sequence length="314" mass="34846">MAGNIIIEAREVTRDFGDFRAVDNLNLKIKKGEVFGFLGPNGAGKTTSINMMVGLLRPSSGQIFIDGKGVEKIEKCTIGICPQELVLWDFLTCKESLMLMGDMYQVPRNELKVRVQKLLDDLFLQDKANTLVAQLSGGMKRRLNLAMAVVHQPDIVVLDEPSEGLDPQSRRVLWHYIRSLRDDEGKTVILTTHLMDEADRLSDRIAIIDHGKLLRLDTPSNLKKEIGEGDVVEMKLSNPASNQEVINILADMPDVQAVVEIDDGLNVRALDAVGKLPQIIDLVETTGVHVLDLSIRQNTLEDVFIDLTGTGLRE</sequence>
<keyword evidence="4" id="KW-0547">Nucleotide-binding</keyword>
<evidence type="ECO:0000256" key="1">
    <source>
        <dbReference type="ARBA" id="ARBA00004141"/>
    </source>
</evidence>
<feature type="domain" description="ABC transporter" evidence="8">
    <location>
        <begin position="7"/>
        <end position="235"/>
    </location>
</feature>
<organism evidence="9 11">
    <name type="scientific">Methanobacterium subterraneum</name>
    <dbReference type="NCBI Taxonomy" id="59277"/>
    <lineage>
        <taxon>Archaea</taxon>
        <taxon>Methanobacteriati</taxon>
        <taxon>Methanobacteriota</taxon>
        <taxon>Methanomada group</taxon>
        <taxon>Methanobacteria</taxon>
        <taxon>Methanobacteriales</taxon>
        <taxon>Methanobacteriaceae</taxon>
        <taxon>Methanobacterium</taxon>
    </lineage>
</organism>
<dbReference type="AlphaFoldDB" id="A0A2H4VCZ6"/>
<evidence type="ECO:0000256" key="2">
    <source>
        <dbReference type="ARBA" id="ARBA00022448"/>
    </source>
</evidence>
<protein>
    <submittedName>
        <fullName evidence="10">ATP-binding cassette domain-containing protein</fullName>
    </submittedName>
    <submittedName>
        <fullName evidence="9">Multidrug ABC transporter ATP-binding protein</fullName>
    </submittedName>
</protein>
<dbReference type="Gene3D" id="3.40.50.300">
    <property type="entry name" value="P-loop containing nucleotide triphosphate hydrolases"/>
    <property type="match status" value="1"/>
</dbReference>